<dbReference type="CDD" id="cd24152">
    <property type="entry name" value="ASKHA_NBD_ROK-like"/>
    <property type="match status" value="1"/>
</dbReference>
<protein>
    <submittedName>
        <fullName evidence="2">ROK family protein</fullName>
    </submittedName>
</protein>
<sequence length="309" mass="32596">MKQYLVFDIGGTFIKYALMGADGSLLESGKTPSPMDCLDSLLDAVEGVGRQFAGRYEEVAVSMPGRIDTAAGIARTGGSFAYIHETPVGQLFGQRLGAPVWVANDGKCAANAEAWSGALADVSCGAVIVLGTGTGGGIVLDRRIWMGSNFAAGELSFLPTVFAGMSAMHLKGIDRSMMDRFWSSHASATGLLRVYAERKGIPADGLDGVQFFAAYDAGEPEAAAALDDFGEMTAAGIYAIQSVLDLERYAIGGGISARPEVTDVIRRKLDDIYAGISFSPFRKPEVVRCRYGNDANLLGALRFALHGGV</sequence>
<dbReference type="Proteomes" id="UP000824211">
    <property type="component" value="Unassembled WGS sequence"/>
</dbReference>
<dbReference type="Pfam" id="PF00480">
    <property type="entry name" value="ROK"/>
    <property type="match status" value="1"/>
</dbReference>
<comment type="similarity">
    <text evidence="1">Belongs to the ROK (NagC/XylR) family.</text>
</comment>
<dbReference type="AlphaFoldDB" id="A0A9D2MG01"/>
<reference evidence="2" key="1">
    <citation type="journal article" date="2021" name="PeerJ">
        <title>Extensive microbial diversity within the chicken gut microbiome revealed by metagenomics and culture.</title>
        <authorList>
            <person name="Gilroy R."/>
            <person name="Ravi A."/>
            <person name="Getino M."/>
            <person name="Pursley I."/>
            <person name="Horton D.L."/>
            <person name="Alikhan N.F."/>
            <person name="Baker D."/>
            <person name="Gharbi K."/>
            <person name="Hall N."/>
            <person name="Watson M."/>
            <person name="Adriaenssens E.M."/>
            <person name="Foster-Nyarko E."/>
            <person name="Jarju S."/>
            <person name="Secka A."/>
            <person name="Antonio M."/>
            <person name="Oren A."/>
            <person name="Chaudhuri R.R."/>
            <person name="La Ragione R."/>
            <person name="Hildebrand F."/>
            <person name="Pallen M.J."/>
        </authorList>
    </citation>
    <scope>NUCLEOTIDE SEQUENCE</scope>
    <source>
        <strain evidence="2">ChiHjej9B8-13557</strain>
    </source>
</reference>
<evidence type="ECO:0000256" key="1">
    <source>
        <dbReference type="ARBA" id="ARBA00006479"/>
    </source>
</evidence>
<dbReference type="InterPro" id="IPR000600">
    <property type="entry name" value="ROK"/>
</dbReference>
<name>A0A9D2MG01_9FIRM</name>
<dbReference type="SUPFAM" id="SSF53067">
    <property type="entry name" value="Actin-like ATPase domain"/>
    <property type="match status" value="1"/>
</dbReference>
<dbReference type="PANTHER" id="PTHR18964:SF170">
    <property type="entry name" value="SUGAR KINASE"/>
    <property type="match status" value="1"/>
</dbReference>
<accession>A0A9D2MG01</accession>
<dbReference type="Gene3D" id="3.30.420.40">
    <property type="match status" value="2"/>
</dbReference>
<reference evidence="2" key="2">
    <citation type="submission" date="2021-04" db="EMBL/GenBank/DDBJ databases">
        <authorList>
            <person name="Gilroy R."/>
        </authorList>
    </citation>
    <scope>NUCLEOTIDE SEQUENCE</scope>
    <source>
        <strain evidence="2">ChiHjej9B8-13557</strain>
    </source>
</reference>
<dbReference type="InterPro" id="IPR043129">
    <property type="entry name" value="ATPase_NBD"/>
</dbReference>
<comment type="caution">
    <text evidence="2">The sequence shown here is derived from an EMBL/GenBank/DDBJ whole genome shotgun (WGS) entry which is preliminary data.</text>
</comment>
<dbReference type="PANTHER" id="PTHR18964">
    <property type="entry name" value="ROK (REPRESSOR, ORF, KINASE) FAMILY"/>
    <property type="match status" value="1"/>
</dbReference>
<gene>
    <name evidence="2" type="ORF">H9771_07425</name>
</gene>
<evidence type="ECO:0000313" key="3">
    <source>
        <dbReference type="Proteomes" id="UP000824211"/>
    </source>
</evidence>
<dbReference type="EMBL" id="DWXX01000132">
    <property type="protein sequence ID" value="HJB59464.1"/>
    <property type="molecule type" value="Genomic_DNA"/>
</dbReference>
<proteinExistence type="inferred from homology"/>
<organism evidence="2 3">
    <name type="scientific">Candidatus Faecalibacterium faecipullorum</name>
    <dbReference type="NCBI Taxonomy" id="2838578"/>
    <lineage>
        <taxon>Bacteria</taxon>
        <taxon>Bacillati</taxon>
        <taxon>Bacillota</taxon>
        <taxon>Clostridia</taxon>
        <taxon>Eubacteriales</taxon>
        <taxon>Oscillospiraceae</taxon>
        <taxon>Faecalibacterium</taxon>
    </lineage>
</organism>
<evidence type="ECO:0000313" key="2">
    <source>
        <dbReference type="EMBL" id="HJB59464.1"/>
    </source>
</evidence>